<evidence type="ECO:0000259" key="4">
    <source>
        <dbReference type="SMART" id="SM01360"/>
    </source>
</evidence>
<dbReference type="PROSITE" id="PS51257">
    <property type="entry name" value="PROKAR_LIPOPROTEIN"/>
    <property type="match status" value="1"/>
</dbReference>
<dbReference type="InterPro" id="IPR041462">
    <property type="entry name" value="Bact_A2M_MG6"/>
</dbReference>
<dbReference type="InterPro" id="IPR047565">
    <property type="entry name" value="Alpha-macroglob_thiol-ester_cl"/>
</dbReference>
<dbReference type="Gene3D" id="1.50.10.20">
    <property type="match status" value="1"/>
</dbReference>
<dbReference type="InterPro" id="IPR008930">
    <property type="entry name" value="Terpenoid_cyclase/PrenylTrfase"/>
</dbReference>
<evidence type="ECO:0000259" key="3">
    <source>
        <dbReference type="SMART" id="SM01359"/>
    </source>
</evidence>
<dbReference type="Gene3D" id="2.60.40.1930">
    <property type="match status" value="1"/>
</dbReference>
<dbReference type="InterPro" id="IPR001599">
    <property type="entry name" value="Macroglobln_a2"/>
</dbReference>
<protein>
    <recommendedName>
        <fullName evidence="7">Alpha-2-macroglobulin family protein</fullName>
    </recommendedName>
</protein>
<organism evidence="5 6">
    <name type="scientific">Moheibacter sediminis</name>
    <dbReference type="NCBI Taxonomy" id="1434700"/>
    <lineage>
        <taxon>Bacteria</taxon>
        <taxon>Pseudomonadati</taxon>
        <taxon>Bacteroidota</taxon>
        <taxon>Flavobacteriia</taxon>
        <taxon>Flavobacteriales</taxon>
        <taxon>Weeksellaceae</taxon>
        <taxon>Moheibacter</taxon>
    </lineage>
</organism>
<accession>A0A1W2ASA4</accession>
<feature type="domain" description="Alpha-2-macroglobulin" evidence="4">
    <location>
        <begin position="1204"/>
        <end position="1293"/>
    </location>
</feature>
<dbReference type="InterPro" id="IPR051802">
    <property type="entry name" value="YfhM-like"/>
</dbReference>
<evidence type="ECO:0000313" key="6">
    <source>
        <dbReference type="Proteomes" id="UP000192393"/>
    </source>
</evidence>
<dbReference type="InterPro" id="IPR021868">
    <property type="entry name" value="Alpha_2_Macroglob_MG3"/>
</dbReference>
<dbReference type="CDD" id="cd02891">
    <property type="entry name" value="A2M_like"/>
    <property type="match status" value="1"/>
</dbReference>
<dbReference type="Pfam" id="PF00207">
    <property type="entry name" value="A2M"/>
    <property type="match status" value="1"/>
</dbReference>
<comment type="similarity">
    <text evidence="1">Belongs to the protease inhibitor I39 (alpha-2-macroglobulin) family. Bacterial alpha-2-macroglobulin subfamily.</text>
</comment>
<dbReference type="SMART" id="SM01360">
    <property type="entry name" value="A2M"/>
    <property type="match status" value="1"/>
</dbReference>
<dbReference type="Pfam" id="PF17973">
    <property type="entry name" value="bMG10"/>
    <property type="match status" value="1"/>
</dbReference>
<gene>
    <name evidence="5" type="ORF">SAMN06296427_10544</name>
</gene>
<dbReference type="Pfam" id="PF17962">
    <property type="entry name" value="bMG6"/>
    <property type="match status" value="1"/>
</dbReference>
<keyword evidence="2" id="KW-0732">Signal</keyword>
<evidence type="ECO:0008006" key="7">
    <source>
        <dbReference type="Google" id="ProtNLM"/>
    </source>
</evidence>
<sequence>MKNLFLISVISILVFSCKSKNDKPLMKVGPEYAAYISAYTSGLVSTESKIKVVLQSDYPFEINEDKSIKEDIIKFYPSVSGTAYLTDNSTIEFVPESKLKQGEIYTGKLDLSKIIKNVPDSMKLFKFQFQAKKQDFSVSIDGIQDTEKGQGNYKLQGDLFTADVTNADNFNGIVTAEFDGKKLPVTWEHSENRRNHRFTVNGISAKDQAENLTLKWNGKTIEADKKHTNEFKIPAKNSFQVTQIKAVSYPEQYISVNFSEALQNDGYLEGLAEISQTDKSEAEEDYYYEETPQSYIKSTVINGNELKIYTSKKIGGEYDLKLFPGIVSAYGNKTNTEVKKTVDFVNLYPEVKFVGNGNIIPSADGKVNLPFEAVGINAVRVEITKIYENNIHQFFQYNQYDQNNNLKPVGRKVFSRIIPISNADNFNINEMNVYQLELSKFIKPEPGAIYNVEFSIDQKFAAYPCDGNLNQAEFLTPVNPKEDEYDKDSEMYGYYDDYYDYYYPENYNWSDRNNPCTPSYYTSEKNVSKNVLASNLGINFKTGKDRMAYVTVTDIINARPLENVKLKAYDLQNQVVGEGATDRQGFANFKLNRKPFLIIAEREGQKGYVKVDNGSSLSLSNFDVEGESAESGLGGFIYGERGVWRPGDKMHLTFVMDQSITGISDDQPAIIELMGPDGQLMQRRVNNNPVKGFYTFELETSPDAKTGNWSANVKIGGKTFYKSLKVETIKPNRLKINTIFPEEVLTKSTTGQGFKIQANWLSGATAQNLKTKVDATIFYADTEFKSFPKYTFTDPSRSFPMQELTVFDGILNGNGEAGISTNLNLNTTPPGMLTMGLFTKVFETGGDFSSSYVTKKYSPYTTYVGLQIPTTSEFYEMLETGKEHTINVASVDYKGNPVSKSGVKIFIYRIKNSWWYNSNENDLAYYVNRQYEFLKEEKLITTTNGKGSFKLNIPNDEYGNYFIRVVDPESGHASGKTIWVDWPDWRSRGDSNAESAAILTFKADKTSYKVGETAQITIPSSLEGRALISFENGTKVFDRKWIETEKGQTKFDVKITEAMAPNFYVNISLLQPHSATANDMPIRMYGVIPITVENPDRKLTPVVKTPESIRPNSKYTVSVSEKSGKEMTYTLAVVDEGLLDITNYRTPDIYSYFNQKQALGVNTWDIFNYVLGAYGGRIESVFTIGGDQALANSNKEKINRFKPVVKFLGPFTIGKGQSKSHQIRMENYVGSVKVMVVAGNGSSFGSVEKNIAVKQPLMTLTTLPRVLNPGDEITLPVNVFAMENHVKNVSVSVKSNSLIQIDGSTTNSLQFAKTGDQLTNFKIKIPEKLGKANLYITATSGNERHLDTIQVEVRSPNPPMTFTTSKEISGKQSWTTAYQPFGMSGTTDTKLLLSSVPAMSLDKRMRYLIRYPHGCLEQTVSSVFPQLYLNQLSTLSDAQKKDVQYNIEEALRKLKSHQIPGGGLAYWPGNGTADPWSSTYAFHFILKAEEKGYKLPAGLKDGLIKYQTKTAKEWSGYNDKYYYNDLDQAYRLYTMALAGKSELGLMNRLKEKKTSVATLWRLSAAYQIAGQGNIAKKLVSKLATSVKEYKFNEYTYGSSERDQAMILETLTLLGEREKGLTMLKSIAKDLNSGSWYSTQTTAYSLMAISEYLGKNKVGNNIDAEVTINGKSQKITSDKPFVNVDLPEANGSFTIKDNSGNLIFAELVRSGVSMDENLTQQNSNLSLGVNYYDMDNKPIDPANLTQGTDFKCIVNVTNPGMMGNYNELALTQMFPSGWEIINTRLNDQPTSVQNFGLAYQDFRDDRVYSYFDLRAAQQVSVTVLLNATYKGNYYMPATYCEAMYDNTVYAVSPGKRVLVK</sequence>
<dbReference type="InterPro" id="IPR002890">
    <property type="entry name" value="MG2"/>
</dbReference>
<feature type="domain" description="Alpha-2-macroglobulin bait region" evidence="3">
    <location>
        <begin position="999"/>
        <end position="1141"/>
    </location>
</feature>
<dbReference type="SMART" id="SM01359">
    <property type="entry name" value="A2M_N_2"/>
    <property type="match status" value="1"/>
</dbReference>
<dbReference type="EMBL" id="FWXS01000005">
    <property type="protein sequence ID" value="SMC63573.1"/>
    <property type="molecule type" value="Genomic_DNA"/>
</dbReference>
<dbReference type="Proteomes" id="UP000192393">
    <property type="component" value="Unassembled WGS sequence"/>
</dbReference>
<dbReference type="InterPro" id="IPR011625">
    <property type="entry name" value="A2M_N_BRD"/>
</dbReference>
<dbReference type="SMART" id="SM01419">
    <property type="entry name" value="Thiol-ester_cl"/>
    <property type="match status" value="1"/>
</dbReference>
<evidence type="ECO:0000313" key="5">
    <source>
        <dbReference type="EMBL" id="SMC63573.1"/>
    </source>
</evidence>
<dbReference type="PANTHER" id="PTHR40094">
    <property type="entry name" value="ALPHA-2-MACROGLOBULIN HOMOLOG"/>
    <property type="match status" value="1"/>
</dbReference>
<dbReference type="Pfam" id="PF17972">
    <property type="entry name" value="bMG5"/>
    <property type="match status" value="1"/>
</dbReference>
<dbReference type="STRING" id="1434700.SAMN06296427_10544"/>
<dbReference type="Pfam" id="PF01835">
    <property type="entry name" value="MG2"/>
    <property type="match status" value="1"/>
</dbReference>
<dbReference type="InterPro" id="IPR041246">
    <property type="entry name" value="Bact_MG10"/>
</dbReference>
<keyword evidence="6" id="KW-1185">Reference proteome</keyword>
<proteinExistence type="inferred from homology"/>
<name>A0A1W2ASA4_9FLAO</name>
<dbReference type="RefSeq" id="WP_084017251.1">
    <property type="nucleotide sequence ID" value="NZ_FWXS01000005.1"/>
</dbReference>
<dbReference type="OrthoDB" id="9767116at2"/>
<evidence type="ECO:0000256" key="2">
    <source>
        <dbReference type="ARBA" id="ARBA00022729"/>
    </source>
</evidence>
<dbReference type="PANTHER" id="PTHR40094:SF1">
    <property type="entry name" value="UBIQUITIN DOMAIN-CONTAINING PROTEIN"/>
    <property type="match status" value="1"/>
</dbReference>
<dbReference type="Pfam" id="PF11974">
    <property type="entry name" value="bMG3"/>
    <property type="match status" value="1"/>
</dbReference>
<reference evidence="5 6" key="1">
    <citation type="submission" date="2017-04" db="EMBL/GenBank/DDBJ databases">
        <authorList>
            <person name="Afonso C.L."/>
            <person name="Miller P.J."/>
            <person name="Scott M.A."/>
            <person name="Spackman E."/>
            <person name="Goraichik I."/>
            <person name="Dimitrov K.M."/>
            <person name="Suarez D.L."/>
            <person name="Swayne D.E."/>
        </authorList>
    </citation>
    <scope>NUCLEOTIDE SEQUENCE [LARGE SCALE GENOMIC DNA]</scope>
    <source>
        <strain evidence="5 6">CGMCC 1.12708</strain>
    </source>
</reference>
<dbReference type="Pfam" id="PF07703">
    <property type="entry name" value="A2M_BRD"/>
    <property type="match status" value="1"/>
</dbReference>
<dbReference type="SUPFAM" id="SSF48239">
    <property type="entry name" value="Terpenoid cyclases/Protein prenyltransferases"/>
    <property type="match status" value="1"/>
</dbReference>
<evidence type="ECO:0000256" key="1">
    <source>
        <dbReference type="ARBA" id="ARBA00010556"/>
    </source>
</evidence>
<dbReference type="InterPro" id="IPR041203">
    <property type="entry name" value="Bact_A2M_MG5"/>
</dbReference>
<dbReference type="GO" id="GO:0004866">
    <property type="term" value="F:endopeptidase inhibitor activity"/>
    <property type="evidence" value="ECO:0007669"/>
    <property type="project" value="InterPro"/>
</dbReference>